<dbReference type="RefSeq" id="WP_133799965.1">
    <property type="nucleotide sequence ID" value="NZ_SNWQ01000004.1"/>
</dbReference>
<feature type="compositionally biased region" description="Low complexity" evidence="1">
    <location>
        <begin position="37"/>
        <end position="68"/>
    </location>
</feature>
<gene>
    <name evidence="2" type="ORF">EV643_104287</name>
</gene>
<dbReference type="OrthoDB" id="3814002at2"/>
<sequence>MRPKNARLVALVAAVAVAAVVIGGVVAYRQGPRDEQATAAPLTARPTPTPAVSKTTSTPVSTPTATPSGPAYTGRAEVTLKLSKLPKGRVPQIPYLVGREVRGGAGTDVTIPGTQQVFEFARLGEQVLAVVIKGNSTELMKIGITGEVERVPDVATVVTTEDETAAAYSAQPRRSDGANLRGGTVYAETGADAQVHKLELPKAWEVQVLAYAAGKVWFRASDKQDAAAWSLYTWTPGEATPTEIKTVTSPTALSPDATIAASRRVSGDYGTCSTVNEVATGKQLWRTCEYGVVGFTQDGSVAIGGPAYEDGYGPGETTALDAKTGNLLRKWNGATFLWTVVEDDQHFLMVVDDGPETPRGVIRCTIPTGACEQALPLTRTEVMLGK</sequence>
<dbReference type="Proteomes" id="UP000295388">
    <property type="component" value="Unassembled WGS sequence"/>
</dbReference>
<keyword evidence="3" id="KW-1185">Reference proteome</keyword>
<evidence type="ECO:0000256" key="1">
    <source>
        <dbReference type="SAM" id="MobiDB-lite"/>
    </source>
</evidence>
<proteinExistence type="predicted"/>
<comment type="caution">
    <text evidence="2">The sequence shown here is derived from an EMBL/GenBank/DDBJ whole genome shotgun (WGS) entry which is preliminary data.</text>
</comment>
<dbReference type="AlphaFoldDB" id="A0A4V3CAI3"/>
<evidence type="ECO:0000313" key="2">
    <source>
        <dbReference type="EMBL" id="TDO50788.1"/>
    </source>
</evidence>
<dbReference type="EMBL" id="SNWQ01000004">
    <property type="protein sequence ID" value="TDO50788.1"/>
    <property type="molecule type" value="Genomic_DNA"/>
</dbReference>
<accession>A0A4V3CAI3</accession>
<evidence type="ECO:0000313" key="3">
    <source>
        <dbReference type="Proteomes" id="UP000295388"/>
    </source>
</evidence>
<name>A0A4V3CAI3_9ACTN</name>
<feature type="region of interest" description="Disordered" evidence="1">
    <location>
        <begin position="37"/>
        <end position="72"/>
    </location>
</feature>
<reference evidence="2 3" key="1">
    <citation type="submission" date="2019-03" db="EMBL/GenBank/DDBJ databases">
        <title>Genomic Encyclopedia of Type Strains, Phase III (KMG-III): the genomes of soil and plant-associated and newly described type strains.</title>
        <authorList>
            <person name="Whitman W."/>
        </authorList>
    </citation>
    <scope>NUCLEOTIDE SEQUENCE [LARGE SCALE GENOMIC DNA]</scope>
    <source>
        <strain evidence="2 3">VKM Ac-2527</strain>
    </source>
</reference>
<organism evidence="2 3">
    <name type="scientific">Kribbella caucasensis</name>
    <dbReference type="NCBI Taxonomy" id="2512215"/>
    <lineage>
        <taxon>Bacteria</taxon>
        <taxon>Bacillati</taxon>
        <taxon>Actinomycetota</taxon>
        <taxon>Actinomycetes</taxon>
        <taxon>Propionibacteriales</taxon>
        <taxon>Kribbellaceae</taxon>
        <taxon>Kribbella</taxon>
    </lineage>
</organism>
<protein>
    <submittedName>
        <fullName evidence="2">Uncharacterized protein</fullName>
    </submittedName>
</protein>